<dbReference type="RefSeq" id="WP_081920619.1">
    <property type="nucleotide sequence ID" value="NZ_BMNZ01000007.1"/>
</dbReference>
<sequence length="372" mass="37872">MGDTAAPAWMRRALKLAASGPWPDPNPRVGCVIVAPDGAVVGEGFHHGAGTPHAEIEALREAGDAARGATAFVTLEPCSHTGRTGPCSSALAEAGVARVVFAQSDPNPDAAGGAERLHAAGVHVSGGVLADEAAAVNERWARTVALGRPLVTWKLATTLDGRSAAADGSSQWITGEEARADVHLLRATRDAVLVGTGTVLADDPRLTVRMPGGALAPDQPLRAVMGLRAVPPGARVRDEPGTLVHLQTQDPREALDLLWHRGIRDVWLEGGPTLAAAFLGAGLVDDVYAYVAPALLGAGPAAVADLGIRSVSDVRRLELVDVAVVGGDVRIHAVPVPTSGPSSTRHAITAAVAATTTGAGTPAADPRAPAEP</sequence>
<evidence type="ECO:0000313" key="17">
    <source>
        <dbReference type="Proteomes" id="UP000623461"/>
    </source>
</evidence>
<keyword evidence="6 14" id="KW-0686">Riboflavin biosynthesis</keyword>
<dbReference type="InterPro" id="IPR016192">
    <property type="entry name" value="APOBEC/CMP_deaminase_Zn-bd"/>
</dbReference>
<dbReference type="EMBL" id="BMNZ01000007">
    <property type="protein sequence ID" value="GGN05331.1"/>
    <property type="molecule type" value="Genomic_DNA"/>
</dbReference>
<comment type="catalytic activity">
    <reaction evidence="12 14">
        <text>5-amino-6-(5-phospho-D-ribitylamino)uracil + NADP(+) = 5-amino-6-(5-phospho-D-ribosylamino)uracil + NADPH + H(+)</text>
        <dbReference type="Rhea" id="RHEA:17845"/>
        <dbReference type="ChEBI" id="CHEBI:15378"/>
        <dbReference type="ChEBI" id="CHEBI:57783"/>
        <dbReference type="ChEBI" id="CHEBI:58349"/>
        <dbReference type="ChEBI" id="CHEBI:58421"/>
        <dbReference type="ChEBI" id="CHEBI:58453"/>
        <dbReference type="EC" id="1.1.1.193"/>
    </reaction>
</comment>
<evidence type="ECO:0000256" key="9">
    <source>
        <dbReference type="ARBA" id="ARBA00022857"/>
    </source>
</evidence>
<reference evidence="17" key="1">
    <citation type="journal article" date="2019" name="Int. J. Syst. Evol. Microbiol.">
        <title>The Global Catalogue of Microorganisms (GCM) 10K type strain sequencing project: providing services to taxonomists for standard genome sequencing and annotation.</title>
        <authorList>
            <consortium name="The Broad Institute Genomics Platform"/>
            <consortium name="The Broad Institute Genome Sequencing Center for Infectious Disease"/>
            <person name="Wu L."/>
            <person name="Ma J."/>
        </authorList>
    </citation>
    <scope>NUCLEOTIDE SEQUENCE [LARGE SCALE GENOMIC DNA]</scope>
    <source>
        <strain evidence="17">JCM 1365</strain>
    </source>
</reference>
<proteinExistence type="inferred from homology"/>
<comment type="pathway">
    <text evidence="2 14">Cofactor biosynthesis; riboflavin biosynthesis; 5-amino-6-(D-ribitylamino)uracil from GTP: step 2/4.</text>
</comment>
<dbReference type="Proteomes" id="UP000623461">
    <property type="component" value="Unassembled WGS sequence"/>
</dbReference>
<keyword evidence="8 14" id="KW-0862">Zinc</keyword>
<comment type="caution">
    <text evidence="16">The sequence shown here is derived from an EMBL/GenBank/DDBJ whole genome shotgun (WGS) entry which is preliminary data.</text>
</comment>
<dbReference type="PANTHER" id="PTHR38011:SF7">
    <property type="entry name" value="2,5-DIAMINO-6-RIBOSYLAMINO-4(3H)-PYRIMIDINONE 5'-PHOSPHATE REDUCTASE"/>
    <property type="match status" value="1"/>
</dbReference>
<comment type="similarity">
    <text evidence="5 14">In the C-terminal section; belongs to the HTP reductase family.</text>
</comment>
<dbReference type="SUPFAM" id="SSF53927">
    <property type="entry name" value="Cytidine deaminase-like"/>
    <property type="match status" value="1"/>
</dbReference>
<keyword evidence="10 14" id="KW-0560">Oxidoreductase</keyword>
<dbReference type="Gene3D" id="3.40.430.10">
    <property type="entry name" value="Dihydrofolate Reductase, subunit A"/>
    <property type="match status" value="1"/>
</dbReference>
<keyword evidence="9 14" id="KW-0521">NADP</keyword>
<dbReference type="EC" id="1.1.1.193" evidence="14"/>
<dbReference type="SUPFAM" id="SSF53597">
    <property type="entry name" value="Dihydrofolate reductase-like"/>
    <property type="match status" value="1"/>
</dbReference>
<comment type="similarity">
    <text evidence="4 14">In the N-terminal section; belongs to the cytidine and deoxycytidylate deaminase family.</text>
</comment>
<name>A0ABQ2IAH0_9MICO</name>
<keyword evidence="14" id="KW-0378">Hydrolase</keyword>
<dbReference type="InterPro" id="IPR002125">
    <property type="entry name" value="CMP_dCMP_dom"/>
</dbReference>
<comment type="pathway">
    <text evidence="3 14">Cofactor biosynthesis; riboflavin biosynthesis; 5-amino-6-(D-ribitylamino)uracil from GTP: step 3/4.</text>
</comment>
<evidence type="ECO:0000256" key="12">
    <source>
        <dbReference type="ARBA" id="ARBA00049861"/>
    </source>
</evidence>
<organism evidence="16 17">
    <name type="scientific">Terrabacter tumescens</name>
    <dbReference type="NCBI Taxonomy" id="60443"/>
    <lineage>
        <taxon>Bacteria</taxon>
        <taxon>Bacillati</taxon>
        <taxon>Actinomycetota</taxon>
        <taxon>Actinomycetes</taxon>
        <taxon>Micrococcales</taxon>
        <taxon>Intrasporangiaceae</taxon>
        <taxon>Terrabacter</taxon>
    </lineage>
</organism>
<dbReference type="InterPro" id="IPR050765">
    <property type="entry name" value="Riboflavin_Biosynth_HTPR"/>
</dbReference>
<dbReference type="InterPro" id="IPR024072">
    <property type="entry name" value="DHFR-like_dom_sf"/>
</dbReference>
<dbReference type="Gene3D" id="3.40.140.10">
    <property type="entry name" value="Cytidine Deaminase, domain 2"/>
    <property type="match status" value="1"/>
</dbReference>
<dbReference type="InterPro" id="IPR016193">
    <property type="entry name" value="Cytidine_deaminase-like"/>
</dbReference>
<evidence type="ECO:0000256" key="2">
    <source>
        <dbReference type="ARBA" id="ARBA00004882"/>
    </source>
</evidence>
<evidence type="ECO:0000256" key="1">
    <source>
        <dbReference type="ARBA" id="ARBA00002151"/>
    </source>
</evidence>
<evidence type="ECO:0000256" key="8">
    <source>
        <dbReference type="ARBA" id="ARBA00022833"/>
    </source>
</evidence>
<evidence type="ECO:0000256" key="11">
    <source>
        <dbReference type="ARBA" id="ARBA00023268"/>
    </source>
</evidence>
<evidence type="ECO:0000313" key="16">
    <source>
        <dbReference type="EMBL" id="GGN05331.1"/>
    </source>
</evidence>
<comment type="catalytic activity">
    <reaction evidence="13 14">
        <text>2,5-diamino-6-hydroxy-4-(5-phosphoribosylamino)-pyrimidine + H2O + H(+) = 5-amino-6-(5-phospho-D-ribosylamino)uracil + NH4(+)</text>
        <dbReference type="Rhea" id="RHEA:21868"/>
        <dbReference type="ChEBI" id="CHEBI:15377"/>
        <dbReference type="ChEBI" id="CHEBI:15378"/>
        <dbReference type="ChEBI" id="CHEBI:28938"/>
        <dbReference type="ChEBI" id="CHEBI:58453"/>
        <dbReference type="ChEBI" id="CHEBI:58614"/>
        <dbReference type="EC" id="3.5.4.26"/>
    </reaction>
</comment>
<gene>
    <name evidence="16" type="ORF">GCM10009721_36020</name>
</gene>
<evidence type="ECO:0000256" key="14">
    <source>
        <dbReference type="PIRNR" id="PIRNR006769"/>
    </source>
</evidence>
<evidence type="ECO:0000256" key="10">
    <source>
        <dbReference type="ARBA" id="ARBA00023002"/>
    </source>
</evidence>
<keyword evidence="17" id="KW-1185">Reference proteome</keyword>
<protein>
    <recommendedName>
        <fullName evidence="14">Riboflavin biosynthesis protein RibD</fullName>
    </recommendedName>
    <domain>
        <recommendedName>
            <fullName evidence="14">Diaminohydroxyphosphoribosylaminopyrimidine deaminase</fullName>
            <shortName evidence="14">DRAP deaminase</shortName>
            <ecNumber evidence="14">3.5.4.26</ecNumber>
        </recommendedName>
        <alternativeName>
            <fullName evidence="14">Riboflavin-specific deaminase</fullName>
        </alternativeName>
    </domain>
    <domain>
        <recommendedName>
            <fullName evidence="14">5-amino-6-(5-phosphoribosylamino)uracil reductase</fullName>
            <ecNumber evidence="14">1.1.1.193</ecNumber>
        </recommendedName>
        <alternativeName>
            <fullName evidence="14">HTP reductase</fullName>
        </alternativeName>
    </domain>
</protein>
<evidence type="ECO:0000256" key="3">
    <source>
        <dbReference type="ARBA" id="ARBA00004910"/>
    </source>
</evidence>
<keyword evidence="7 14" id="KW-0479">Metal-binding</keyword>
<evidence type="ECO:0000256" key="6">
    <source>
        <dbReference type="ARBA" id="ARBA00022619"/>
    </source>
</evidence>
<dbReference type="CDD" id="cd01284">
    <property type="entry name" value="Riboflavin_deaminase-reductase"/>
    <property type="match status" value="1"/>
</dbReference>
<feature type="domain" description="CMP/dCMP-type deaminase" evidence="15">
    <location>
        <begin position="4"/>
        <end position="117"/>
    </location>
</feature>
<dbReference type="PANTHER" id="PTHR38011">
    <property type="entry name" value="DIHYDROFOLATE REDUCTASE FAMILY PROTEIN (AFU_ORTHOLOGUE AFUA_8G06820)"/>
    <property type="match status" value="1"/>
</dbReference>
<dbReference type="EC" id="3.5.4.26" evidence="14"/>
<dbReference type="InterPro" id="IPR002734">
    <property type="entry name" value="RibDG_C"/>
</dbReference>
<keyword evidence="11" id="KW-0511">Multifunctional enzyme</keyword>
<dbReference type="PROSITE" id="PS00903">
    <property type="entry name" value="CYT_DCMP_DEAMINASES_1"/>
    <property type="match status" value="1"/>
</dbReference>
<dbReference type="Pfam" id="PF01872">
    <property type="entry name" value="RibD_C"/>
    <property type="match status" value="1"/>
</dbReference>
<accession>A0ABQ2IAH0</accession>
<comment type="cofactor">
    <cofactor evidence="14">
        <name>Zn(2+)</name>
        <dbReference type="ChEBI" id="CHEBI:29105"/>
    </cofactor>
    <text evidence="14">Binds 1 zinc ion.</text>
</comment>
<evidence type="ECO:0000256" key="13">
    <source>
        <dbReference type="ARBA" id="ARBA00049886"/>
    </source>
</evidence>
<dbReference type="InterPro" id="IPR004794">
    <property type="entry name" value="Eubact_RibD"/>
</dbReference>
<dbReference type="Pfam" id="PF00383">
    <property type="entry name" value="dCMP_cyt_deam_1"/>
    <property type="match status" value="1"/>
</dbReference>
<evidence type="ECO:0000256" key="4">
    <source>
        <dbReference type="ARBA" id="ARBA00005259"/>
    </source>
</evidence>
<dbReference type="PROSITE" id="PS51747">
    <property type="entry name" value="CYT_DCMP_DEAMINASES_2"/>
    <property type="match status" value="1"/>
</dbReference>
<evidence type="ECO:0000256" key="7">
    <source>
        <dbReference type="ARBA" id="ARBA00022723"/>
    </source>
</evidence>
<evidence type="ECO:0000259" key="15">
    <source>
        <dbReference type="PROSITE" id="PS51747"/>
    </source>
</evidence>
<evidence type="ECO:0000256" key="5">
    <source>
        <dbReference type="ARBA" id="ARBA00007417"/>
    </source>
</evidence>
<dbReference type="PIRSF" id="PIRSF006769">
    <property type="entry name" value="RibD"/>
    <property type="match status" value="1"/>
</dbReference>
<dbReference type="NCBIfam" id="TIGR00326">
    <property type="entry name" value="eubact_ribD"/>
    <property type="match status" value="1"/>
</dbReference>
<comment type="function">
    <text evidence="1 14">Converts 2,5-diamino-6-(ribosylamino)-4(3h)-pyrimidinone 5'-phosphate into 5-amino-6-(ribosylamino)-2,4(1h,3h)-pyrimidinedione 5'-phosphate.</text>
</comment>